<accession>A0A1I3B4V1</accession>
<dbReference type="Proteomes" id="UP000199052">
    <property type="component" value="Unassembled WGS sequence"/>
</dbReference>
<dbReference type="RefSeq" id="WP_139239206.1">
    <property type="nucleotide sequence ID" value="NZ_FOOI01000022.1"/>
</dbReference>
<dbReference type="OrthoDB" id="3296280at2"/>
<protein>
    <recommendedName>
        <fullName evidence="5">DUF3024 domain-containing protein</fullName>
    </recommendedName>
</protein>
<dbReference type="EMBL" id="FOOI01000022">
    <property type="protein sequence ID" value="SFH57116.1"/>
    <property type="molecule type" value="Genomic_DNA"/>
</dbReference>
<dbReference type="EMBL" id="JACBZA010000001">
    <property type="protein sequence ID" value="NYH81238.1"/>
    <property type="molecule type" value="Genomic_DNA"/>
</dbReference>
<sequence length="110" mass="12375">MFETRSGRGETLVDGNAPPVAITTARQRAHELADLFARDGIAAEVVRDDQRSAWGVRVTEPADERLFMCLWLRDGRWTWVPGCAFDAEAGDYLAVLRFATVWITEHRVAL</sequence>
<evidence type="ECO:0000313" key="3">
    <source>
        <dbReference type="Proteomes" id="UP000199052"/>
    </source>
</evidence>
<dbReference type="STRING" id="504797.SAMN05421678_12225"/>
<evidence type="ECO:0000313" key="4">
    <source>
        <dbReference type="Proteomes" id="UP000533017"/>
    </source>
</evidence>
<evidence type="ECO:0000313" key="1">
    <source>
        <dbReference type="EMBL" id="NYH81238.1"/>
    </source>
</evidence>
<evidence type="ECO:0008006" key="5">
    <source>
        <dbReference type="Google" id="ProtNLM"/>
    </source>
</evidence>
<dbReference type="AlphaFoldDB" id="A0A1I3B4V1"/>
<name>A0A1I3B4V1_9ACTN</name>
<organism evidence="2 3">
    <name type="scientific">Actinopolymorpha cephalotaxi</name>
    <dbReference type="NCBI Taxonomy" id="504797"/>
    <lineage>
        <taxon>Bacteria</taxon>
        <taxon>Bacillati</taxon>
        <taxon>Actinomycetota</taxon>
        <taxon>Actinomycetes</taxon>
        <taxon>Propionibacteriales</taxon>
        <taxon>Actinopolymorphaceae</taxon>
        <taxon>Actinopolymorpha</taxon>
    </lineage>
</organism>
<reference evidence="2 3" key="1">
    <citation type="submission" date="2016-10" db="EMBL/GenBank/DDBJ databases">
        <authorList>
            <person name="de Groot N.N."/>
        </authorList>
    </citation>
    <scope>NUCLEOTIDE SEQUENCE [LARGE SCALE GENOMIC DNA]</scope>
    <source>
        <strain evidence="2 3">CPCC 202808</strain>
    </source>
</reference>
<proteinExistence type="predicted"/>
<keyword evidence="4" id="KW-1185">Reference proteome</keyword>
<reference evidence="1 4" key="2">
    <citation type="submission" date="2020-07" db="EMBL/GenBank/DDBJ databases">
        <title>Sequencing the genomes of 1000 actinobacteria strains.</title>
        <authorList>
            <person name="Klenk H.-P."/>
        </authorList>
    </citation>
    <scope>NUCLEOTIDE SEQUENCE [LARGE SCALE GENOMIC DNA]</scope>
    <source>
        <strain evidence="1 4">DSM 45117</strain>
    </source>
</reference>
<evidence type="ECO:0000313" key="2">
    <source>
        <dbReference type="EMBL" id="SFH57116.1"/>
    </source>
</evidence>
<gene>
    <name evidence="1" type="ORF">FHR37_000089</name>
    <name evidence="2" type="ORF">SAMN05421678_12225</name>
</gene>
<dbReference type="Proteomes" id="UP000533017">
    <property type="component" value="Unassembled WGS sequence"/>
</dbReference>